<evidence type="ECO:0000256" key="2">
    <source>
        <dbReference type="SAM" id="SignalP"/>
    </source>
</evidence>
<keyword evidence="5" id="KW-1185">Reference proteome</keyword>
<dbReference type="Gene3D" id="3.40.50.1820">
    <property type="entry name" value="alpha/beta hydrolase"/>
    <property type="match status" value="1"/>
</dbReference>
<dbReference type="STRING" id="48467.SAMN02745166_05081"/>
<protein>
    <submittedName>
        <fullName evidence="4">Endo-1,4-beta-xylanase</fullName>
    </submittedName>
</protein>
<evidence type="ECO:0000256" key="1">
    <source>
        <dbReference type="ARBA" id="ARBA00022801"/>
    </source>
</evidence>
<keyword evidence="4" id="KW-0119">Carbohydrate metabolism</keyword>
<evidence type="ECO:0000259" key="3">
    <source>
        <dbReference type="Pfam" id="PF20434"/>
    </source>
</evidence>
<evidence type="ECO:0000313" key="5">
    <source>
        <dbReference type="Proteomes" id="UP000190774"/>
    </source>
</evidence>
<dbReference type="InterPro" id="IPR029058">
    <property type="entry name" value="AB_hydrolase_fold"/>
</dbReference>
<dbReference type="SUPFAM" id="SSF53474">
    <property type="entry name" value="alpha/beta-Hydrolases"/>
    <property type="match status" value="1"/>
</dbReference>
<accession>A0A1T4Z528</accession>
<dbReference type="OrthoDB" id="9794725at2"/>
<dbReference type="EMBL" id="FUYE01000033">
    <property type="protein sequence ID" value="SKB09046.1"/>
    <property type="molecule type" value="Genomic_DNA"/>
</dbReference>
<dbReference type="InterPro" id="IPR050300">
    <property type="entry name" value="GDXG_lipolytic_enzyme"/>
</dbReference>
<feature type="signal peptide" evidence="2">
    <location>
        <begin position="1"/>
        <end position="17"/>
    </location>
</feature>
<keyword evidence="4" id="KW-0858">Xylan degradation</keyword>
<proteinExistence type="predicted"/>
<dbReference type="Proteomes" id="UP000190774">
    <property type="component" value="Unassembled WGS sequence"/>
</dbReference>
<keyword evidence="4" id="KW-0326">Glycosidase</keyword>
<evidence type="ECO:0000313" key="4">
    <source>
        <dbReference type="EMBL" id="SKB09046.1"/>
    </source>
</evidence>
<dbReference type="GO" id="GO:0045493">
    <property type="term" value="P:xylan catabolic process"/>
    <property type="evidence" value="ECO:0007669"/>
    <property type="project" value="UniProtKB-KW"/>
</dbReference>
<sequence length="278" mass="29961">MRFSFLLTSLLTTATFAAEAPKALPLWEKGAPGSEARAAEAEKTEGSNVVNVHNPSITPYLPEKDNTGIAIIIAPGGGHSKLCLGHEGYALAEWFRDHGIAAFVLKYRLAREKGSTYTIQDHAMADARRAIRTVRTRAQEWGIDPNKIGIMGFSAGGELAAFAAMQNDPGQADAADPIERASSRPDFQALIYPGTSNLFSAEKGMPPVFIACGYGDRPDISEGMASLYLKYKAAGVKAELHIYSNAGHGFGYKPGTTTAAGRWPERFTEWLTDSGFMK</sequence>
<feature type="chain" id="PRO_5011961937" evidence="2">
    <location>
        <begin position="18"/>
        <end position="278"/>
    </location>
</feature>
<dbReference type="Pfam" id="PF20434">
    <property type="entry name" value="BD-FAE"/>
    <property type="match status" value="1"/>
</dbReference>
<keyword evidence="1 4" id="KW-0378">Hydrolase</keyword>
<dbReference type="PANTHER" id="PTHR48081">
    <property type="entry name" value="AB HYDROLASE SUPERFAMILY PROTEIN C4A8.06C"/>
    <property type="match status" value="1"/>
</dbReference>
<feature type="domain" description="BD-FAE-like" evidence="3">
    <location>
        <begin position="60"/>
        <end position="175"/>
    </location>
</feature>
<gene>
    <name evidence="4" type="ORF">SAMN02745166_05081</name>
</gene>
<name>A0A1T4Z528_9BACT</name>
<dbReference type="GO" id="GO:0016798">
    <property type="term" value="F:hydrolase activity, acting on glycosyl bonds"/>
    <property type="evidence" value="ECO:0007669"/>
    <property type="project" value="UniProtKB-KW"/>
</dbReference>
<keyword evidence="2" id="KW-0732">Signal</keyword>
<dbReference type="AlphaFoldDB" id="A0A1T4Z528"/>
<keyword evidence="4" id="KW-0624">Polysaccharide degradation</keyword>
<reference evidence="5" key="1">
    <citation type="submission" date="2017-02" db="EMBL/GenBank/DDBJ databases">
        <authorList>
            <person name="Varghese N."/>
            <person name="Submissions S."/>
        </authorList>
    </citation>
    <scope>NUCLEOTIDE SEQUENCE [LARGE SCALE GENOMIC DNA]</scope>
    <source>
        <strain evidence="5">ATCC 700200</strain>
    </source>
</reference>
<dbReference type="RefSeq" id="WP_078816181.1">
    <property type="nucleotide sequence ID" value="NZ_FUYE01000033.1"/>
</dbReference>
<dbReference type="InterPro" id="IPR049492">
    <property type="entry name" value="BD-FAE-like_dom"/>
</dbReference>
<organism evidence="4 5">
    <name type="scientific">Prosthecobacter debontii</name>
    <dbReference type="NCBI Taxonomy" id="48467"/>
    <lineage>
        <taxon>Bacteria</taxon>
        <taxon>Pseudomonadati</taxon>
        <taxon>Verrucomicrobiota</taxon>
        <taxon>Verrucomicrobiia</taxon>
        <taxon>Verrucomicrobiales</taxon>
        <taxon>Verrucomicrobiaceae</taxon>
        <taxon>Prosthecobacter</taxon>
    </lineage>
</organism>
<dbReference type="PANTHER" id="PTHR48081:SF6">
    <property type="entry name" value="PEPTIDASE S9 PROLYL OLIGOPEPTIDASE CATALYTIC DOMAIN-CONTAINING PROTEIN"/>
    <property type="match status" value="1"/>
</dbReference>